<dbReference type="InterPro" id="IPR042001">
    <property type="entry name" value="Sortase_F"/>
</dbReference>
<dbReference type="InterPro" id="IPR005754">
    <property type="entry name" value="Sortase"/>
</dbReference>
<keyword evidence="4" id="KW-1185">Reference proteome</keyword>
<feature type="compositionally biased region" description="Low complexity" evidence="2">
    <location>
        <begin position="72"/>
        <end position="99"/>
    </location>
</feature>
<keyword evidence="1" id="KW-0378">Hydrolase</keyword>
<comment type="caution">
    <text evidence="3">The sequence shown here is derived from an EMBL/GenBank/DDBJ whole genome shotgun (WGS) entry which is preliminary data.</text>
</comment>
<sequence>MSRRKHDRPAALLGGGLIALLGVAAIGLGGYLQWGQPSPAPSGVAQSSPGDSPIPSRPAGIEPSTPMPAAPTPTSASAHTPVPTSARPPVKTTAARTAKALAPRPGIPRQLLMPSLDVSARVVPIRADGGALTPPSNPRTVGWWSAGAKPGAQNGAAVITGHTVRAGGGAFDDLEDLRPGDRLAVTTNRGPIRYVVRDVVIYRKQALAKVAAKIFSQRIPGRLMLVTCEDWNGKVYLSNTVVSADRVP</sequence>
<evidence type="ECO:0000256" key="1">
    <source>
        <dbReference type="ARBA" id="ARBA00022801"/>
    </source>
</evidence>
<protein>
    <submittedName>
        <fullName evidence="3">Sortase domain-bontaining protein</fullName>
    </submittedName>
</protein>
<dbReference type="InterPro" id="IPR023365">
    <property type="entry name" value="Sortase_dom-sf"/>
</dbReference>
<dbReference type="Proteomes" id="UP001589890">
    <property type="component" value="Unassembled WGS sequence"/>
</dbReference>
<proteinExistence type="predicted"/>
<evidence type="ECO:0000256" key="2">
    <source>
        <dbReference type="SAM" id="MobiDB-lite"/>
    </source>
</evidence>
<organism evidence="3 4">
    <name type="scientific">Kribbella deserti</name>
    <dbReference type="NCBI Taxonomy" id="1926257"/>
    <lineage>
        <taxon>Bacteria</taxon>
        <taxon>Bacillati</taxon>
        <taxon>Actinomycetota</taxon>
        <taxon>Actinomycetes</taxon>
        <taxon>Propionibacteriales</taxon>
        <taxon>Kribbellaceae</taxon>
        <taxon>Kribbella</taxon>
    </lineage>
</organism>
<name>A0ABV6QEY4_9ACTN</name>
<accession>A0ABV6QEY4</accession>
<dbReference type="EMBL" id="JBHLTC010000001">
    <property type="protein sequence ID" value="MFC0622566.1"/>
    <property type="molecule type" value="Genomic_DNA"/>
</dbReference>
<reference evidence="3 4" key="1">
    <citation type="submission" date="2024-09" db="EMBL/GenBank/DDBJ databases">
        <authorList>
            <person name="Sun Q."/>
            <person name="Mori K."/>
        </authorList>
    </citation>
    <scope>NUCLEOTIDE SEQUENCE [LARGE SCALE GENOMIC DNA]</scope>
    <source>
        <strain evidence="3 4">CGMCC 1.15906</strain>
    </source>
</reference>
<evidence type="ECO:0000313" key="3">
    <source>
        <dbReference type="EMBL" id="MFC0622566.1"/>
    </source>
</evidence>
<evidence type="ECO:0000313" key="4">
    <source>
        <dbReference type="Proteomes" id="UP001589890"/>
    </source>
</evidence>
<gene>
    <name evidence="3" type="ORF">ACFFGN_00720</name>
</gene>
<dbReference type="Gene3D" id="2.40.260.10">
    <property type="entry name" value="Sortase"/>
    <property type="match status" value="1"/>
</dbReference>
<feature type="region of interest" description="Disordered" evidence="2">
    <location>
        <begin position="37"/>
        <end position="99"/>
    </location>
</feature>
<dbReference type="RefSeq" id="WP_380043244.1">
    <property type="nucleotide sequence ID" value="NZ_JBHLTC010000001.1"/>
</dbReference>
<dbReference type="SUPFAM" id="SSF63817">
    <property type="entry name" value="Sortase"/>
    <property type="match status" value="1"/>
</dbReference>
<dbReference type="CDD" id="cd05829">
    <property type="entry name" value="Sortase_F"/>
    <property type="match status" value="1"/>
</dbReference>
<dbReference type="Pfam" id="PF04203">
    <property type="entry name" value="Sortase"/>
    <property type="match status" value="1"/>
</dbReference>